<evidence type="ECO:0000313" key="2">
    <source>
        <dbReference type="Proteomes" id="UP001165960"/>
    </source>
</evidence>
<dbReference type="Proteomes" id="UP001165960">
    <property type="component" value="Unassembled WGS sequence"/>
</dbReference>
<gene>
    <name evidence="1" type="ORF">DSO57_1022383</name>
</gene>
<reference evidence="1" key="1">
    <citation type="submission" date="2022-04" db="EMBL/GenBank/DDBJ databases">
        <title>Genome of the entomopathogenic fungus Entomophthora muscae.</title>
        <authorList>
            <person name="Elya C."/>
            <person name="Lovett B.R."/>
            <person name="Lee E."/>
            <person name="Macias A.M."/>
            <person name="Hajek A.E."/>
            <person name="De Bivort B.L."/>
            <person name="Kasson M.T."/>
            <person name="De Fine Licht H.H."/>
            <person name="Stajich J.E."/>
        </authorList>
    </citation>
    <scope>NUCLEOTIDE SEQUENCE</scope>
    <source>
        <strain evidence="1">Berkeley</strain>
    </source>
</reference>
<keyword evidence="2" id="KW-1185">Reference proteome</keyword>
<sequence length="284" mass="31979">MHRAPKRPAEDFDPQDLEFDEQVESNSEETIPKNHFFTSALPVATQLSNPDGPPQDGLEYLLMVRNDAKKLPNVVIAKNKPLPTTAPSLPNSELKNLNYYAQFLQKDHSVSTDVEAGQERIRPDPEWQANLLVSFRKHKEDFFALRQNSAPPKGLPYLKFGEAQSYLQTLSLDGNPLQGDELALPTPSRLASLTPPQVIHLLAYFTAVFKTPYPIDETQSQWVFGLLLRLDDLLTADDMVVLRELARSCLELRALKNANEDHILHCNTIATLVSHHFGQHDLSP</sequence>
<proteinExistence type="predicted"/>
<organism evidence="1 2">
    <name type="scientific">Entomophthora muscae</name>
    <dbReference type="NCBI Taxonomy" id="34485"/>
    <lineage>
        <taxon>Eukaryota</taxon>
        <taxon>Fungi</taxon>
        <taxon>Fungi incertae sedis</taxon>
        <taxon>Zoopagomycota</taxon>
        <taxon>Entomophthoromycotina</taxon>
        <taxon>Entomophthoromycetes</taxon>
        <taxon>Entomophthorales</taxon>
        <taxon>Entomophthoraceae</taxon>
        <taxon>Entomophthora</taxon>
    </lineage>
</organism>
<name>A0ACC2UN20_9FUNG</name>
<accession>A0ACC2UN20</accession>
<evidence type="ECO:0000313" key="1">
    <source>
        <dbReference type="EMBL" id="KAJ9088509.1"/>
    </source>
</evidence>
<dbReference type="EMBL" id="QTSX02000112">
    <property type="protein sequence ID" value="KAJ9088509.1"/>
    <property type="molecule type" value="Genomic_DNA"/>
</dbReference>
<comment type="caution">
    <text evidence="1">The sequence shown here is derived from an EMBL/GenBank/DDBJ whole genome shotgun (WGS) entry which is preliminary data.</text>
</comment>
<protein>
    <submittedName>
        <fullName evidence="1">Uncharacterized protein</fullName>
    </submittedName>
</protein>